<evidence type="ECO:0000256" key="1">
    <source>
        <dbReference type="SAM" id="SignalP"/>
    </source>
</evidence>
<dbReference type="PANTHER" id="PTHR31157:SF1">
    <property type="entry name" value="SCP DOMAIN-CONTAINING PROTEIN"/>
    <property type="match status" value="1"/>
</dbReference>
<dbReference type="InterPro" id="IPR035940">
    <property type="entry name" value="CAP_sf"/>
</dbReference>
<dbReference type="Gene3D" id="3.40.33.10">
    <property type="entry name" value="CAP"/>
    <property type="match status" value="1"/>
</dbReference>
<accession>A0A5J4IMN6</accession>
<evidence type="ECO:0000313" key="4">
    <source>
        <dbReference type="Proteomes" id="UP000326509"/>
    </source>
</evidence>
<dbReference type="SUPFAM" id="SSF55797">
    <property type="entry name" value="PR-1-like"/>
    <property type="match status" value="1"/>
</dbReference>
<dbReference type="EMBL" id="BKCG01000001">
    <property type="protein sequence ID" value="GER58545.1"/>
    <property type="molecule type" value="Genomic_DNA"/>
</dbReference>
<reference evidence="3 4" key="1">
    <citation type="submission" date="2019-08" db="EMBL/GenBank/DDBJ databases">
        <title>Draft genome sequence of Ulvibacter marinus type strain NBRC 109484.</title>
        <authorList>
            <person name="Kawano K."/>
            <person name="Ushijima N."/>
            <person name="Kihara M."/>
            <person name="Itoh H."/>
        </authorList>
    </citation>
    <scope>NUCLEOTIDE SEQUENCE [LARGE SCALE GENOMIC DNA]</scope>
    <source>
        <strain evidence="3 4">NBRC 109484</strain>
    </source>
</reference>
<keyword evidence="1" id="KW-0732">Signal</keyword>
<gene>
    <name evidence="3" type="ORF">ULMA_06530</name>
</gene>
<feature type="chain" id="PRO_5023938866" description="SCP domain-containing protein" evidence="1">
    <location>
        <begin position="22"/>
        <end position="167"/>
    </location>
</feature>
<sequence>MRLLKTTLLAFGLLISIASCSPEESSNDVTTDYQIDLNLATETDWAMADEILQLVNDYRVSIGLNTIKKDKQHASAHAVNHTKYMIEKSEINHDNFHYRTEALKSQGAEKVGENVAYGYNSAERVVTAWLNSPTHKRAIEGDYTHSGFGIIPANNGTYYFTQLFYKR</sequence>
<feature type="domain" description="SCP" evidence="2">
    <location>
        <begin position="52"/>
        <end position="164"/>
    </location>
</feature>
<dbReference type="OrthoDB" id="982527at2"/>
<organism evidence="3 4">
    <name type="scientific">Patiriisocius marinus</name>
    <dbReference type="NCBI Taxonomy" id="1397112"/>
    <lineage>
        <taxon>Bacteria</taxon>
        <taxon>Pseudomonadati</taxon>
        <taxon>Bacteroidota</taxon>
        <taxon>Flavobacteriia</taxon>
        <taxon>Flavobacteriales</taxon>
        <taxon>Flavobacteriaceae</taxon>
        <taxon>Patiriisocius</taxon>
    </lineage>
</organism>
<evidence type="ECO:0000259" key="2">
    <source>
        <dbReference type="Pfam" id="PF00188"/>
    </source>
</evidence>
<dbReference type="Pfam" id="PF00188">
    <property type="entry name" value="CAP"/>
    <property type="match status" value="1"/>
</dbReference>
<dbReference type="PANTHER" id="PTHR31157">
    <property type="entry name" value="SCP DOMAIN-CONTAINING PROTEIN"/>
    <property type="match status" value="1"/>
</dbReference>
<feature type="signal peptide" evidence="1">
    <location>
        <begin position="1"/>
        <end position="21"/>
    </location>
</feature>
<name>A0A5J4IMN6_9FLAO</name>
<keyword evidence="4" id="KW-1185">Reference proteome</keyword>
<protein>
    <recommendedName>
        <fullName evidence="2">SCP domain-containing protein</fullName>
    </recommendedName>
</protein>
<dbReference type="Proteomes" id="UP000326509">
    <property type="component" value="Unassembled WGS sequence"/>
</dbReference>
<comment type="caution">
    <text evidence="3">The sequence shown here is derived from an EMBL/GenBank/DDBJ whole genome shotgun (WGS) entry which is preliminary data.</text>
</comment>
<evidence type="ECO:0000313" key="3">
    <source>
        <dbReference type="EMBL" id="GER58545.1"/>
    </source>
</evidence>
<dbReference type="PROSITE" id="PS51257">
    <property type="entry name" value="PROKAR_LIPOPROTEIN"/>
    <property type="match status" value="1"/>
</dbReference>
<proteinExistence type="predicted"/>
<dbReference type="InterPro" id="IPR014044">
    <property type="entry name" value="CAP_dom"/>
</dbReference>
<dbReference type="RefSeq" id="WP_151672616.1">
    <property type="nucleotide sequence ID" value="NZ_BKCG01000001.1"/>
</dbReference>
<dbReference type="AlphaFoldDB" id="A0A5J4IMN6"/>
<dbReference type="CDD" id="cd05379">
    <property type="entry name" value="CAP_bacterial"/>
    <property type="match status" value="1"/>
</dbReference>